<proteinExistence type="predicted"/>
<dbReference type="GO" id="GO:0051213">
    <property type="term" value="F:dioxygenase activity"/>
    <property type="evidence" value="ECO:0007669"/>
    <property type="project" value="InterPro"/>
</dbReference>
<dbReference type="eggNOG" id="COG4340">
    <property type="taxonomic scope" value="Bacteria"/>
</dbReference>
<name>A4CEP9_9GAMM</name>
<dbReference type="RefSeq" id="WP_009840558.1">
    <property type="nucleotide sequence ID" value="NZ_CH959302.1"/>
</dbReference>
<dbReference type="Proteomes" id="UP000006201">
    <property type="component" value="Unassembled WGS sequence"/>
</dbReference>
<dbReference type="OrthoDB" id="6681382at2"/>
<evidence type="ECO:0000313" key="2">
    <source>
        <dbReference type="Proteomes" id="UP000006201"/>
    </source>
</evidence>
<dbReference type="InterPro" id="IPR018724">
    <property type="entry name" value="2OG-Fe_dioxygenase"/>
</dbReference>
<organism evidence="1 2">
    <name type="scientific">Pseudoalteromonas tunicata D2</name>
    <dbReference type="NCBI Taxonomy" id="87626"/>
    <lineage>
        <taxon>Bacteria</taxon>
        <taxon>Pseudomonadati</taxon>
        <taxon>Pseudomonadota</taxon>
        <taxon>Gammaproteobacteria</taxon>
        <taxon>Alteromonadales</taxon>
        <taxon>Pseudoalteromonadaceae</taxon>
        <taxon>Pseudoalteromonas</taxon>
    </lineage>
</organism>
<accession>A4CEP9</accession>
<reference evidence="1 2" key="1">
    <citation type="submission" date="2006-02" db="EMBL/GenBank/DDBJ databases">
        <authorList>
            <person name="Moran M.A."/>
            <person name="Kjelleberg S."/>
            <person name="Egan S."/>
            <person name="Saunders N."/>
            <person name="Thomas T."/>
            <person name="Ferriera S."/>
            <person name="Johnson J."/>
            <person name="Kravitz S."/>
            <person name="Halpern A."/>
            <person name="Remington K."/>
            <person name="Beeson K."/>
            <person name="Tran B."/>
            <person name="Rogers Y.-H."/>
            <person name="Friedman R."/>
            <person name="Venter J.C."/>
        </authorList>
    </citation>
    <scope>NUCLEOTIDE SEQUENCE [LARGE SCALE GENOMIC DNA]</scope>
    <source>
        <strain evidence="1 2">D2</strain>
    </source>
</reference>
<protein>
    <submittedName>
        <fullName evidence="1">Putative biofilm formation, controlled by quorum sensing, formation of cell aggregates</fullName>
    </submittedName>
</protein>
<comment type="caution">
    <text evidence="1">The sequence shown here is derived from an EMBL/GenBank/DDBJ whole genome shotgun (WGS) entry which is preliminary data.</text>
</comment>
<gene>
    <name evidence="1" type="ORF">PTD2_16576</name>
</gene>
<keyword evidence="2" id="KW-1185">Reference proteome</keyword>
<sequence>MSALNNQNLLQLRFLNQNIIAQVKPSFNNLPSNPYADGAFRLRRYSVVKMINGQLTLQPVKAFVQNDDINKFQGNVERVYENLSNELLATAGMNEIVSEFCQLSNIPLDSEIEIHQFRMLAIDSDTPPAPEGIHQDGFDHVCICGVSHENIEGGELLVYENRDVEPCFKMAIKDGMFALINDRHVWHNATPMNKIDAEKVGYLDCFVLTA</sequence>
<dbReference type="Pfam" id="PF10014">
    <property type="entry name" value="2OG-Fe_Oxy_2"/>
    <property type="match status" value="1"/>
</dbReference>
<evidence type="ECO:0000313" key="1">
    <source>
        <dbReference type="EMBL" id="EAR26778.1"/>
    </source>
</evidence>
<dbReference type="AlphaFoldDB" id="A4CEP9"/>
<dbReference type="EMBL" id="AAOH01000009">
    <property type="protein sequence ID" value="EAR26778.1"/>
    <property type="molecule type" value="Genomic_DNA"/>
</dbReference>
<dbReference type="Gene3D" id="2.60.120.620">
    <property type="entry name" value="q2cbj1_9rhob like domain"/>
    <property type="match status" value="1"/>
</dbReference>
<dbReference type="STRING" id="87626.PTD2_16576"/>
<dbReference type="HOGENOM" id="CLU_078728_1_0_6"/>